<evidence type="ECO:0000313" key="4">
    <source>
        <dbReference type="Proteomes" id="UP000054251"/>
    </source>
</evidence>
<dbReference type="PANTHER" id="PTHR15454">
    <property type="entry name" value="NISCHARIN RELATED"/>
    <property type="match status" value="1"/>
</dbReference>
<proteinExistence type="predicted"/>
<dbReference type="Gene3D" id="3.80.10.10">
    <property type="entry name" value="Ribonuclease Inhibitor"/>
    <property type="match status" value="1"/>
</dbReference>
<dbReference type="GeneID" id="26841229"/>
<dbReference type="Pfam" id="PF13855">
    <property type="entry name" value="LRR_8"/>
    <property type="match status" value="1"/>
</dbReference>
<dbReference type="AlphaFoldDB" id="A0A0V1PV19"/>
<reference evidence="3 4" key="1">
    <citation type="submission" date="2015-11" db="EMBL/GenBank/DDBJ databases">
        <title>The genome of Debaryomyces fabryi.</title>
        <authorList>
            <person name="Tafer H."/>
            <person name="Lopandic K."/>
        </authorList>
    </citation>
    <scope>NUCLEOTIDE SEQUENCE [LARGE SCALE GENOMIC DNA]</scope>
    <source>
        <strain evidence="3 4">CBS 789</strain>
    </source>
</reference>
<dbReference type="RefSeq" id="XP_015466134.1">
    <property type="nucleotide sequence ID" value="XM_015613049.1"/>
</dbReference>
<evidence type="ECO:0000256" key="1">
    <source>
        <dbReference type="ARBA" id="ARBA00022614"/>
    </source>
</evidence>
<dbReference type="SUPFAM" id="SSF52058">
    <property type="entry name" value="L domain-like"/>
    <property type="match status" value="1"/>
</dbReference>
<evidence type="ECO:0000256" key="2">
    <source>
        <dbReference type="ARBA" id="ARBA00022737"/>
    </source>
</evidence>
<accession>A0A0V1PV19</accession>
<gene>
    <name evidence="3" type="ORF">AC631_04220</name>
</gene>
<name>A0A0V1PV19_9ASCO</name>
<protein>
    <recommendedName>
        <fullName evidence="5">F-box domain-containing protein</fullName>
    </recommendedName>
</protein>
<dbReference type="InterPro" id="IPR032675">
    <property type="entry name" value="LRR_dom_sf"/>
</dbReference>
<sequence>MKNNSENVPIWNSRRSGGRTLGCLFDLPNELLTNIFEFMVQEDLTKILSILNEVPNRNDRIFQIVNDIFYSSIIITNYSKDHFHELDELKSIIPAYKVDRSLFWPLEFILYNEIVPHLAYVKRSKRVYYVFGNRNPVESIHKVMRQLCKYLSEVPNEMKEITSEINLLLNVSPSFDTVEEFKQNFQDLNITFLNRVIRHSTVFSDLRRLNIVDGIYYPLPNQSLDLGNIRFLDSIQELCLNHLNLLSVENLQLPSSILILNLSDNKIVNLDGLKLPYMLRKLDLSHNNITFIRRGFFPNALDELNLGSNRLNLLAGHIFPNSICSLDLSNNFIRDVNFIIPRDLKYLSLRHCPIKNICVDARTTIANNNIKIDLW</sequence>
<keyword evidence="2" id="KW-0677">Repeat</keyword>
<dbReference type="OrthoDB" id="4019115at2759"/>
<dbReference type="InterPro" id="IPR001611">
    <property type="entry name" value="Leu-rich_rpt"/>
</dbReference>
<evidence type="ECO:0008006" key="5">
    <source>
        <dbReference type="Google" id="ProtNLM"/>
    </source>
</evidence>
<dbReference type="GO" id="GO:0005737">
    <property type="term" value="C:cytoplasm"/>
    <property type="evidence" value="ECO:0007669"/>
    <property type="project" value="TreeGrafter"/>
</dbReference>
<keyword evidence="1" id="KW-0433">Leucine-rich repeat</keyword>
<dbReference type="Proteomes" id="UP000054251">
    <property type="component" value="Unassembled WGS sequence"/>
</dbReference>
<organism evidence="3 4">
    <name type="scientific">Debaryomyces fabryi</name>
    <dbReference type="NCBI Taxonomy" id="58627"/>
    <lineage>
        <taxon>Eukaryota</taxon>
        <taxon>Fungi</taxon>
        <taxon>Dikarya</taxon>
        <taxon>Ascomycota</taxon>
        <taxon>Saccharomycotina</taxon>
        <taxon>Pichiomycetes</taxon>
        <taxon>Debaryomycetaceae</taxon>
        <taxon>Debaryomyces</taxon>
    </lineage>
</organism>
<comment type="caution">
    <text evidence="3">The sequence shown here is derived from an EMBL/GenBank/DDBJ whole genome shotgun (WGS) entry which is preliminary data.</text>
</comment>
<dbReference type="EMBL" id="LMYN01000107">
    <property type="protein sequence ID" value="KSA00032.1"/>
    <property type="molecule type" value="Genomic_DNA"/>
</dbReference>
<evidence type="ECO:0000313" key="3">
    <source>
        <dbReference type="EMBL" id="KSA00032.1"/>
    </source>
</evidence>
<dbReference type="PANTHER" id="PTHR15454:SF56">
    <property type="entry name" value="PROTEIN PHOSPHATASE 1 REGULATORY SUBUNIT 7-RELATED"/>
    <property type="match status" value="1"/>
</dbReference>
<keyword evidence="4" id="KW-1185">Reference proteome</keyword>